<dbReference type="EMBL" id="CP000251">
    <property type="protein sequence ID" value="ABC81493.1"/>
    <property type="molecule type" value="Genomic_DNA"/>
</dbReference>
<dbReference type="Gene3D" id="3.40.980.10">
    <property type="entry name" value="MoaB/Mog-like domain"/>
    <property type="match status" value="1"/>
</dbReference>
<dbReference type="Pfam" id="PF24102">
    <property type="entry name" value="FLAD1_M"/>
    <property type="match status" value="1"/>
</dbReference>
<dbReference type="OrthoDB" id="9801454at2"/>
<dbReference type="CDD" id="cd00885">
    <property type="entry name" value="cinA"/>
    <property type="match status" value="1"/>
</dbReference>
<protein>
    <submittedName>
        <fullName evidence="2">Molybdopterin binding domain protein</fullName>
    </submittedName>
</protein>
<dbReference type="SUPFAM" id="SSF53218">
    <property type="entry name" value="Molybdenum cofactor biosynthesis proteins"/>
    <property type="match status" value="1"/>
</dbReference>
<evidence type="ECO:0000259" key="1">
    <source>
        <dbReference type="SMART" id="SM00852"/>
    </source>
</evidence>
<dbReference type="STRING" id="290397.Adeh_1720"/>
<dbReference type="PANTHER" id="PTHR13939">
    <property type="entry name" value="NICOTINAMIDE-NUCLEOTIDE AMIDOHYDROLASE PNCC"/>
    <property type="match status" value="1"/>
</dbReference>
<dbReference type="KEGG" id="ade:Adeh_1720"/>
<dbReference type="SMART" id="SM00852">
    <property type="entry name" value="MoCF_biosynth"/>
    <property type="match status" value="1"/>
</dbReference>
<dbReference type="RefSeq" id="WP_011420776.1">
    <property type="nucleotide sequence ID" value="NC_007760.1"/>
</dbReference>
<name>Q2IIL5_ANADE</name>
<dbReference type="InterPro" id="IPR036425">
    <property type="entry name" value="MoaB/Mog-like_dom_sf"/>
</dbReference>
<dbReference type="Pfam" id="PF00994">
    <property type="entry name" value="MoCF_biosynth"/>
    <property type="match status" value="1"/>
</dbReference>
<feature type="domain" description="MoaB/Mog" evidence="1">
    <location>
        <begin position="8"/>
        <end position="170"/>
    </location>
</feature>
<evidence type="ECO:0000313" key="2">
    <source>
        <dbReference type="EMBL" id="ABC81493.1"/>
    </source>
</evidence>
<sequence>MPRTPTAALVVVGNEVLSAKVQDENGPYTARRLRELGVELVTIRTVRDRVDEVSAAVAALQPAVDWVFTSGGVGPTHDDITVRAVAEALGRPMHRSPALVETIRALHRRGHPGTEPPEAALRMADVPEGTRLLGDEGYPTLALDNVVMLPGVPQFYRHQLERIAHLLQAPPFRLACVYLSAGEGEIAPALDAVAAAHPAVEIGSYPRFDAGADHRVKVTLEAKDAARVETALRALLAALPAGSILRTEGP</sequence>
<gene>
    <name evidence="2" type="ordered locus">Adeh_1720</name>
</gene>
<evidence type="ECO:0000313" key="3">
    <source>
        <dbReference type="Proteomes" id="UP000001935"/>
    </source>
</evidence>
<dbReference type="InterPro" id="IPR001453">
    <property type="entry name" value="MoaB/Mog_dom"/>
</dbReference>
<dbReference type="PANTHER" id="PTHR13939:SF0">
    <property type="entry name" value="NMN AMIDOHYDROLASE-LIKE PROTEIN YFAY"/>
    <property type="match status" value="1"/>
</dbReference>
<proteinExistence type="predicted"/>
<dbReference type="HOGENOM" id="CLU_030805_0_2_7"/>
<dbReference type="Proteomes" id="UP000001935">
    <property type="component" value="Chromosome"/>
</dbReference>
<dbReference type="InterPro" id="IPR050101">
    <property type="entry name" value="CinA"/>
</dbReference>
<accession>Q2IIL5</accession>
<dbReference type="eggNOG" id="COG1058">
    <property type="taxonomic scope" value="Bacteria"/>
</dbReference>
<dbReference type="AlphaFoldDB" id="Q2IIL5"/>
<organism evidence="2 3">
    <name type="scientific">Anaeromyxobacter dehalogenans (strain 2CP-C)</name>
    <dbReference type="NCBI Taxonomy" id="290397"/>
    <lineage>
        <taxon>Bacteria</taxon>
        <taxon>Pseudomonadati</taxon>
        <taxon>Myxococcota</taxon>
        <taxon>Myxococcia</taxon>
        <taxon>Myxococcales</taxon>
        <taxon>Cystobacterineae</taxon>
        <taxon>Anaeromyxobacteraceae</taxon>
        <taxon>Anaeromyxobacter</taxon>
    </lineage>
</organism>
<reference evidence="2" key="1">
    <citation type="submission" date="2006-01" db="EMBL/GenBank/DDBJ databases">
        <title>Complete sequence of Anaeromyxobacter dehalogenans 2CP-C.</title>
        <authorList>
            <consortium name="US DOE Joint Genome Institute"/>
            <person name="Copeland A."/>
            <person name="Lucas S."/>
            <person name="Lapidus A."/>
            <person name="Barry K."/>
            <person name="Detter J.C."/>
            <person name="Glavina T."/>
            <person name="Hammon N."/>
            <person name="Israni S."/>
            <person name="Pitluck S."/>
            <person name="Brettin T."/>
            <person name="Bruce D."/>
            <person name="Han C."/>
            <person name="Tapia R."/>
            <person name="Gilna P."/>
            <person name="Kiss H."/>
            <person name="Schmutz J."/>
            <person name="Larimer F."/>
            <person name="Land M."/>
            <person name="Kyrpides N."/>
            <person name="Anderson I."/>
            <person name="Sanford R.A."/>
            <person name="Ritalahti K.M."/>
            <person name="Thomas H.S."/>
            <person name="Kirby J.R."/>
            <person name="Zhulin I.B."/>
            <person name="Loeffler F.E."/>
            <person name="Richardson P."/>
        </authorList>
    </citation>
    <scope>NUCLEOTIDE SEQUENCE</scope>
    <source>
        <strain evidence="2">2CP-C</strain>
    </source>
</reference>
<dbReference type="InterPro" id="IPR056596">
    <property type="entry name" value="FLAD1_M"/>
</dbReference>